<accession>Q17J23</accession>
<keyword evidence="2" id="KW-0812">Transmembrane</keyword>
<proteinExistence type="predicted"/>
<gene>
    <name evidence="3" type="ORF">AaeL_AAEL002146</name>
</gene>
<name>Q17J23_AEDAE</name>
<sequence>MVTFVVSSLLPAFDLYGGDNSKCCPERPSFRILAPKFICGQTKASNSSDTGSASAPQQITIGLQTKGGQRLHYDVTVHFELLNGIVSQRHTLLLWKSVRQLEKRFKAERELISEGNQITIPNEDLVPGVIYTFNVVASDLEGARSQDQNFTVTYRGKHAQAALVQEGSSSIGDVSLLLLGSEVTYPDVPFTVTAKVVFCRPRNDYKFKWSVQGLDEAQAVLNTNSDILEIPAGNLSPGKNYIINVTVVESTTGKSIVAANMKLNVLNRALRGKIFPTDATTGFAQTTEIRTVFNDRRISNVNWNCKDSSGDGSCSEDLLVSKNSATISFIKESKYTISVAVEGLQLDSHIKVNSKSTVSVVLQSLPPMYLFLGQRFEIPVDVSGLFPKCTSNWTVVKQEGFAYFDSTLMGGIGGVRINDIEENFLSELVDYGNDTVTREVTLIIPDAAPKWDGLVPDASYKFRLITQCPEPIDDSVDSKVPRGTVTSHWDMILETNAPPKGLPLEVIPNENGTALNTFYTFSTGMALERETDFPLRYSYWYSVEGNSINFASYYEVMSAETQLPYSKGGVSTFYEVCDSRSACSRIDGPKVSLLPNTNLNQEDLEHRIDSVKNSFLRGNIIEATKLAFDAVVTLKNQDSKDYSDFYTKIMSVIEVQTAIVEENFADRSRFMSASDILQFAKQVKVLVDFGHNGSYLLSLLLELIDAVEYGPTRETRQVNPAPAANTAGVKLDLYESQIMSKNDSESKQQLLGYIPVATEQFCTNKQGGYSGKLVTLDVMRWSASSKNPLQDGVRIPDNVTSPMPATVKTSDVPTGPVSTNGVAYYCLAKIWFRSDVLTSEPMAGMYQALLLVVDKTGAWKPAEWKDGRYLWNVSLAVGNSSGSYKCEVMTKDLKWDTDLCESSSLDSFLKCNCSQMNYIRIVPKRQNETTTITTSPTLASITPTDTTTSFAITVQPAVSTTDSDILTFAPLSTNPSPTSTPITTSTSPVTTLPDPTATKATISSTPTTQSPTTTTPSINPTAITTNTTTTSNTAPTTINPNTTLQQADQLLANVTLGHLGGGGGGAGPLEYSIIGALVLCAALTVAALVLYRRRRHTTSLAEELQGIVARVRSHSLPVRYARFQDEHNMNGDNVSTISDTVTI</sequence>
<feature type="compositionally biased region" description="Polar residues" evidence="1">
    <location>
        <begin position="798"/>
        <end position="812"/>
    </location>
</feature>
<dbReference type="AlphaFoldDB" id="Q17J23"/>
<dbReference type="PaxDb" id="7159-AAEL002146-PA"/>
<reference evidence="3" key="1">
    <citation type="submission" date="2005-10" db="EMBL/GenBank/DDBJ databases">
        <authorList>
            <person name="Loftus B.J."/>
            <person name="Nene V.M."/>
            <person name="Hannick L.I."/>
            <person name="Bidwell S."/>
            <person name="Haas B."/>
            <person name="Amedeo P."/>
            <person name="Orvis J."/>
            <person name="Wortman J.R."/>
            <person name="White O.R."/>
            <person name="Salzberg S."/>
            <person name="Shumway M."/>
            <person name="Koo H."/>
            <person name="Zhao Y."/>
            <person name="Holmes M."/>
            <person name="Miller J."/>
            <person name="Schatz M."/>
            <person name="Pop M."/>
            <person name="Pai G."/>
            <person name="Utterback T."/>
            <person name="Rogers Y.-H."/>
            <person name="Kravitz S."/>
            <person name="Fraser C.M."/>
        </authorList>
    </citation>
    <scope>NUCLEOTIDE SEQUENCE</scope>
    <source>
        <strain evidence="3">Liverpool</strain>
    </source>
</reference>
<dbReference type="HOGENOM" id="CLU_274542_0_0_1"/>
<dbReference type="eggNOG" id="ENOG502SG5I">
    <property type="taxonomic scope" value="Eukaryota"/>
</dbReference>
<evidence type="ECO:0000256" key="2">
    <source>
        <dbReference type="SAM" id="Phobius"/>
    </source>
</evidence>
<feature type="region of interest" description="Disordered" evidence="1">
    <location>
        <begin position="791"/>
        <end position="812"/>
    </location>
</feature>
<dbReference type="Proteomes" id="UP000682892">
    <property type="component" value="Unassembled WGS sequence"/>
</dbReference>
<evidence type="ECO:0000256" key="1">
    <source>
        <dbReference type="SAM" id="MobiDB-lite"/>
    </source>
</evidence>
<reference evidence="3" key="2">
    <citation type="journal article" date="2007" name="Science">
        <title>Genome sequence of Aedes aegypti, a major arbovirus vector.</title>
        <authorList>
            <person name="Nene V."/>
            <person name="Wortman J.R."/>
            <person name="Lawson D."/>
            <person name="Haas B."/>
            <person name="Kodira C."/>
            <person name="Tu Z.J."/>
            <person name="Loftus B."/>
            <person name="Xi Z."/>
            <person name="Megy K."/>
            <person name="Grabherr M."/>
            <person name="Ren Q."/>
            <person name="Zdobnov E.M."/>
            <person name="Lobo N.F."/>
            <person name="Campbell K.S."/>
            <person name="Brown S.E."/>
            <person name="Bonaldo M.F."/>
            <person name="Zhu J."/>
            <person name="Sinkins S.P."/>
            <person name="Hogenkamp D.G."/>
            <person name="Amedeo P."/>
            <person name="Arensburger P."/>
            <person name="Atkinson P.W."/>
            <person name="Bidwell S."/>
            <person name="Biedler J."/>
            <person name="Birney E."/>
            <person name="Bruggner R.V."/>
            <person name="Costas J."/>
            <person name="Coy M.R."/>
            <person name="Crabtree J."/>
            <person name="Crawford M."/>
            <person name="Debruyn B."/>
            <person name="Decaprio D."/>
            <person name="Eiglmeier K."/>
            <person name="Eisenstadt E."/>
            <person name="El-Dorry H."/>
            <person name="Gelbart W.M."/>
            <person name="Gomes S.L."/>
            <person name="Hammond M."/>
            <person name="Hannick L.I."/>
            <person name="Hogan J.R."/>
            <person name="Holmes M.H."/>
            <person name="Jaffe D."/>
            <person name="Johnston J.S."/>
            <person name="Kennedy R.C."/>
            <person name="Koo H."/>
            <person name="Kravitz S."/>
            <person name="Kriventseva E.V."/>
            <person name="Kulp D."/>
            <person name="Labutti K."/>
            <person name="Lee E."/>
            <person name="Li S."/>
            <person name="Lovin D.D."/>
            <person name="Mao C."/>
            <person name="Mauceli E."/>
            <person name="Menck C.F."/>
            <person name="Miller J.R."/>
            <person name="Montgomery P."/>
            <person name="Mori A."/>
            <person name="Nascimento A.L."/>
            <person name="Naveira H.F."/>
            <person name="Nusbaum C."/>
            <person name="O'leary S."/>
            <person name="Orvis J."/>
            <person name="Pertea M."/>
            <person name="Quesneville H."/>
            <person name="Reidenbach K.R."/>
            <person name="Rogers Y.H."/>
            <person name="Roth C.W."/>
            <person name="Schneider J.R."/>
            <person name="Schatz M."/>
            <person name="Shumway M."/>
            <person name="Stanke M."/>
            <person name="Stinson E.O."/>
            <person name="Tubio J.M."/>
            <person name="Vanzee J.P."/>
            <person name="Verjovski-Almeida S."/>
            <person name="Werner D."/>
            <person name="White O."/>
            <person name="Wyder S."/>
            <person name="Zeng Q."/>
            <person name="Zhao Q."/>
            <person name="Zhao Y."/>
            <person name="Hill C.A."/>
            <person name="Raikhel A.S."/>
            <person name="Soares M.B."/>
            <person name="Knudson D.L."/>
            <person name="Lee N.H."/>
            <person name="Galagan J."/>
            <person name="Salzberg S.L."/>
            <person name="Paulsen I.T."/>
            <person name="Dimopoulos G."/>
            <person name="Collins F.H."/>
            <person name="Birren B."/>
            <person name="Fraser-Liggett C.M."/>
            <person name="Severson D.W."/>
        </authorList>
    </citation>
    <scope>NUCLEOTIDE SEQUENCE [LARGE SCALE GENOMIC DNA]</scope>
    <source>
        <strain evidence="3">Liverpool</strain>
    </source>
</reference>
<keyword evidence="2" id="KW-1133">Transmembrane helix</keyword>
<evidence type="ECO:0000313" key="4">
    <source>
        <dbReference type="Proteomes" id="UP000682892"/>
    </source>
</evidence>
<feature type="transmembrane region" description="Helical" evidence="2">
    <location>
        <begin position="1071"/>
        <end position="1091"/>
    </location>
</feature>
<dbReference type="STRING" id="7159.Q17J23"/>
<evidence type="ECO:0000313" key="3">
    <source>
        <dbReference type="EMBL" id="EAT46688.1"/>
    </source>
</evidence>
<dbReference type="EMBL" id="CH477235">
    <property type="protein sequence ID" value="EAT46688.1"/>
    <property type="molecule type" value="Genomic_DNA"/>
</dbReference>
<organism evidence="3 4">
    <name type="scientific">Aedes aegypti</name>
    <name type="common">Yellowfever mosquito</name>
    <name type="synonym">Culex aegypti</name>
    <dbReference type="NCBI Taxonomy" id="7159"/>
    <lineage>
        <taxon>Eukaryota</taxon>
        <taxon>Metazoa</taxon>
        <taxon>Ecdysozoa</taxon>
        <taxon>Arthropoda</taxon>
        <taxon>Hexapoda</taxon>
        <taxon>Insecta</taxon>
        <taxon>Pterygota</taxon>
        <taxon>Neoptera</taxon>
        <taxon>Endopterygota</taxon>
        <taxon>Diptera</taxon>
        <taxon>Nematocera</taxon>
        <taxon>Culicoidea</taxon>
        <taxon>Culicidae</taxon>
        <taxon>Culicinae</taxon>
        <taxon>Aedini</taxon>
        <taxon>Aedes</taxon>
        <taxon>Stegomyia</taxon>
    </lineage>
</organism>
<feature type="region of interest" description="Disordered" evidence="1">
    <location>
        <begin position="970"/>
        <end position="1035"/>
    </location>
</feature>
<protein>
    <submittedName>
        <fullName evidence="3">AAEL002146-PA</fullName>
    </submittedName>
</protein>
<keyword evidence="2" id="KW-0472">Membrane</keyword>
<dbReference type="PhylomeDB" id="Q17J23"/>
<dbReference type="VEuPathDB" id="VectorBase:AAEL022656"/>
<reference evidence="3" key="3">
    <citation type="submission" date="2012-09" db="EMBL/GenBank/DDBJ databases">
        <authorList>
            <consortium name="VectorBase"/>
        </authorList>
    </citation>
    <scope>NUCLEOTIDE SEQUENCE</scope>
    <source>
        <strain evidence="3">Liverpool</strain>
    </source>
</reference>
<dbReference type="OMA" id="TAQLIFC"/>